<accession>A0A917RUE7</accession>
<dbReference type="Proteomes" id="UP000638263">
    <property type="component" value="Unassembled WGS sequence"/>
</dbReference>
<evidence type="ECO:0000256" key="1">
    <source>
        <dbReference type="SAM" id="MobiDB-lite"/>
    </source>
</evidence>
<keyword evidence="3" id="KW-1185">Reference proteome</keyword>
<evidence type="ECO:0000313" key="2">
    <source>
        <dbReference type="EMBL" id="GGL32970.1"/>
    </source>
</evidence>
<protein>
    <submittedName>
        <fullName evidence="2">Uncharacterized protein</fullName>
    </submittedName>
</protein>
<sequence>MTDTAHARTAPATPPRRRRRSRTATVVVVLAALALLAPLLHCDLVPAATAHARAHAAVTTAAGHHDRTGDPAGSHCTAHAVHCVSQVVLPARVPDPFTVVVPVALTLATAAGLSLAPVAGCWIRGPPAAALAAGGREILTRFCIARR</sequence>
<organism evidence="2 3">
    <name type="scientific">Nocardia jinanensis</name>
    <dbReference type="NCBI Taxonomy" id="382504"/>
    <lineage>
        <taxon>Bacteria</taxon>
        <taxon>Bacillati</taxon>
        <taxon>Actinomycetota</taxon>
        <taxon>Actinomycetes</taxon>
        <taxon>Mycobacteriales</taxon>
        <taxon>Nocardiaceae</taxon>
        <taxon>Nocardia</taxon>
    </lineage>
</organism>
<dbReference type="EMBL" id="BMMH01000014">
    <property type="protein sequence ID" value="GGL32970.1"/>
    <property type="molecule type" value="Genomic_DNA"/>
</dbReference>
<proteinExistence type="predicted"/>
<dbReference type="Pfam" id="PF26327">
    <property type="entry name" value="LpqS"/>
    <property type="match status" value="1"/>
</dbReference>
<dbReference type="InterPro" id="IPR058714">
    <property type="entry name" value="LpqS"/>
</dbReference>
<evidence type="ECO:0000313" key="3">
    <source>
        <dbReference type="Proteomes" id="UP000638263"/>
    </source>
</evidence>
<feature type="region of interest" description="Disordered" evidence="1">
    <location>
        <begin position="1"/>
        <end position="21"/>
    </location>
</feature>
<reference evidence="2" key="2">
    <citation type="submission" date="2020-09" db="EMBL/GenBank/DDBJ databases">
        <authorList>
            <person name="Sun Q."/>
            <person name="Zhou Y."/>
        </authorList>
    </citation>
    <scope>NUCLEOTIDE SEQUENCE</scope>
    <source>
        <strain evidence="2">CGMCC 4.3508</strain>
    </source>
</reference>
<gene>
    <name evidence="2" type="ORF">GCM10011588_54820</name>
</gene>
<dbReference type="RefSeq" id="WP_058855189.1">
    <property type="nucleotide sequence ID" value="NZ_BMMH01000014.1"/>
</dbReference>
<comment type="caution">
    <text evidence="2">The sequence shown here is derived from an EMBL/GenBank/DDBJ whole genome shotgun (WGS) entry which is preliminary data.</text>
</comment>
<reference evidence="2" key="1">
    <citation type="journal article" date="2014" name="Int. J. Syst. Evol. Microbiol.">
        <title>Complete genome sequence of Corynebacterium casei LMG S-19264T (=DSM 44701T), isolated from a smear-ripened cheese.</title>
        <authorList>
            <consortium name="US DOE Joint Genome Institute (JGI-PGF)"/>
            <person name="Walter F."/>
            <person name="Albersmeier A."/>
            <person name="Kalinowski J."/>
            <person name="Ruckert C."/>
        </authorList>
    </citation>
    <scope>NUCLEOTIDE SEQUENCE</scope>
    <source>
        <strain evidence="2">CGMCC 4.3508</strain>
    </source>
</reference>
<name>A0A917RUE7_9NOCA</name>
<dbReference type="AlphaFoldDB" id="A0A917RUE7"/>